<dbReference type="EMBL" id="JPKZ01000885">
    <property type="protein sequence ID" value="KHN84947.1"/>
    <property type="molecule type" value="Genomic_DNA"/>
</dbReference>
<evidence type="ECO:0000313" key="1">
    <source>
        <dbReference type="EMBL" id="KHN84947.1"/>
    </source>
</evidence>
<protein>
    <submittedName>
        <fullName evidence="1">Uncharacterized protein</fullName>
    </submittedName>
</protein>
<evidence type="ECO:0000313" key="2">
    <source>
        <dbReference type="Proteomes" id="UP000031036"/>
    </source>
</evidence>
<sequence>MTFGERLKAPIFSEQTNWMLSEDNPINLDLFAWQFVDGKLAFNLPQKRAKGRKDLADLGKKVIC</sequence>
<dbReference type="Proteomes" id="UP000031036">
    <property type="component" value="Unassembled WGS sequence"/>
</dbReference>
<organism evidence="1 2">
    <name type="scientific">Toxocara canis</name>
    <name type="common">Canine roundworm</name>
    <dbReference type="NCBI Taxonomy" id="6265"/>
    <lineage>
        <taxon>Eukaryota</taxon>
        <taxon>Metazoa</taxon>
        <taxon>Ecdysozoa</taxon>
        <taxon>Nematoda</taxon>
        <taxon>Chromadorea</taxon>
        <taxon>Rhabditida</taxon>
        <taxon>Spirurina</taxon>
        <taxon>Ascaridomorpha</taxon>
        <taxon>Ascaridoidea</taxon>
        <taxon>Toxocaridae</taxon>
        <taxon>Toxocara</taxon>
    </lineage>
</organism>
<name>A0A0B2VUB6_TOXCA</name>
<accession>A0A0B2VUB6</accession>
<proteinExistence type="predicted"/>
<comment type="caution">
    <text evidence="1">The sequence shown here is derived from an EMBL/GenBank/DDBJ whole genome shotgun (WGS) entry which is preliminary data.</text>
</comment>
<reference evidence="1 2" key="1">
    <citation type="submission" date="2014-11" db="EMBL/GenBank/DDBJ databases">
        <title>Genetic blueprint of the zoonotic pathogen Toxocara canis.</title>
        <authorList>
            <person name="Zhu X.-Q."/>
            <person name="Korhonen P.K."/>
            <person name="Cai H."/>
            <person name="Young N.D."/>
            <person name="Nejsum P."/>
            <person name="von Samson-Himmelstjerna G."/>
            <person name="Boag P.R."/>
            <person name="Tan P."/>
            <person name="Li Q."/>
            <person name="Min J."/>
            <person name="Yang Y."/>
            <person name="Wang X."/>
            <person name="Fang X."/>
            <person name="Hall R.S."/>
            <person name="Hofmann A."/>
            <person name="Sternberg P.W."/>
            <person name="Jex A.R."/>
            <person name="Gasser R.B."/>
        </authorList>
    </citation>
    <scope>NUCLEOTIDE SEQUENCE [LARGE SCALE GENOMIC DNA]</scope>
    <source>
        <strain evidence="1">PN_DK_2014</strain>
    </source>
</reference>
<dbReference type="AlphaFoldDB" id="A0A0B2VUB6"/>
<keyword evidence="2" id="KW-1185">Reference proteome</keyword>
<gene>
    <name evidence="1" type="ORF">Tcan_16177</name>
</gene>